<reference evidence="7 9" key="1">
    <citation type="submission" date="2017-01" db="EMBL/GenBank/DDBJ databases">
        <title>Lactobacillus chiayiensis sp. nov., a lactic acid bacterium isolated from compost.</title>
        <authorList>
            <person name="Huang C.-H."/>
        </authorList>
    </citation>
    <scope>NUCLEOTIDE SEQUENCE [LARGE SCALE GENOMIC DNA]</scope>
    <source>
        <strain evidence="9">chh01</strain>
        <strain evidence="7">Chh01</strain>
    </source>
</reference>
<evidence type="ECO:0000256" key="1">
    <source>
        <dbReference type="ARBA" id="ARBA00004141"/>
    </source>
</evidence>
<evidence type="ECO:0000313" key="7">
    <source>
        <dbReference type="EMBL" id="RXT18499.1"/>
    </source>
</evidence>
<keyword evidence="4 5" id="KW-0472">Membrane</keyword>
<dbReference type="SUPFAM" id="SSF144091">
    <property type="entry name" value="Rhomboid-like"/>
    <property type="match status" value="1"/>
</dbReference>
<dbReference type="AlphaFoldDB" id="A0A4Q1TJB9"/>
<organism evidence="7 9">
    <name type="scientific">Lacticaseibacillus chiayiensis</name>
    <dbReference type="NCBI Taxonomy" id="2100821"/>
    <lineage>
        <taxon>Bacteria</taxon>
        <taxon>Bacillati</taxon>
        <taxon>Bacillota</taxon>
        <taxon>Bacilli</taxon>
        <taxon>Lactobacillales</taxon>
        <taxon>Lactobacillaceae</taxon>
        <taxon>Lacticaseibacillus</taxon>
    </lineage>
</organism>
<dbReference type="PANTHER" id="PTHR43066">
    <property type="entry name" value="RHOMBOID-RELATED PROTEIN"/>
    <property type="match status" value="1"/>
</dbReference>
<protein>
    <submittedName>
        <fullName evidence="7">Rhomboid family intramembrane serine protease</fullName>
    </submittedName>
</protein>
<keyword evidence="7" id="KW-0378">Hydrolase</keyword>
<feature type="transmembrane region" description="Helical" evidence="5">
    <location>
        <begin position="60"/>
        <end position="86"/>
    </location>
</feature>
<dbReference type="Proteomes" id="UP000290475">
    <property type="component" value="Unassembled WGS sequence"/>
</dbReference>
<feature type="transmembrane region" description="Helical" evidence="5">
    <location>
        <begin position="190"/>
        <end position="213"/>
    </location>
</feature>
<feature type="transmembrane region" description="Helical" evidence="5">
    <location>
        <begin position="128"/>
        <end position="154"/>
    </location>
</feature>
<dbReference type="GO" id="GO:0006508">
    <property type="term" value="P:proteolysis"/>
    <property type="evidence" value="ECO:0007669"/>
    <property type="project" value="UniProtKB-KW"/>
</dbReference>
<dbReference type="EMBL" id="MSSM01000042">
    <property type="protein sequence ID" value="RXT18499.1"/>
    <property type="molecule type" value="Genomic_DNA"/>
</dbReference>
<feature type="transmembrane region" description="Helical" evidence="5">
    <location>
        <begin position="166"/>
        <end position="184"/>
    </location>
</feature>
<feature type="transmembrane region" description="Helical" evidence="5">
    <location>
        <begin position="98"/>
        <end position="122"/>
    </location>
</feature>
<reference evidence="8" key="2">
    <citation type="submission" date="2022-10" db="EMBL/GenBank/DDBJ databases">
        <title>Comparative genomic analysis and in-vitro probiotic properties of the potential probiotic L. chiayiensis AACE 3.</title>
        <authorList>
            <person name="Kang X."/>
        </authorList>
    </citation>
    <scope>NUCLEOTIDE SEQUENCE</scope>
    <source>
        <strain evidence="8">AACE 3</strain>
    </source>
</reference>
<accession>A0A4Q1TJB9</accession>
<evidence type="ECO:0000313" key="8">
    <source>
        <dbReference type="EMBL" id="UYN55578.1"/>
    </source>
</evidence>
<dbReference type="Proteomes" id="UP001164790">
    <property type="component" value="Chromosome"/>
</dbReference>
<dbReference type="EMBL" id="CP107523">
    <property type="protein sequence ID" value="UYN55578.1"/>
    <property type="molecule type" value="Genomic_DNA"/>
</dbReference>
<evidence type="ECO:0000256" key="4">
    <source>
        <dbReference type="ARBA" id="ARBA00023136"/>
    </source>
</evidence>
<evidence type="ECO:0000259" key="6">
    <source>
        <dbReference type="Pfam" id="PF01694"/>
    </source>
</evidence>
<keyword evidence="10" id="KW-1185">Reference proteome</keyword>
<dbReference type="Gene3D" id="1.20.1540.10">
    <property type="entry name" value="Rhomboid-like"/>
    <property type="match status" value="1"/>
</dbReference>
<evidence type="ECO:0000256" key="2">
    <source>
        <dbReference type="ARBA" id="ARBA00022692"/>
    </source>
</evidence>
<dbReference type="Pfam" id="PF01694">
    <property type="entry name" value="Rhomboid"/>
    <property type="match status" value="1"/>
</dbReference>
<keyword evidence="2 5" id="KW-0812">Transmembrane</keyword>
<feature type="transmembrane region" description="Helical" evidence="5">
    <location>
        <begin position="12"/>
        <end position="34"/>
    </location>
</feature>
<feature type="domain" description="Peptidase S54 rhomboid" evidence="6">
    <location>
        <begin position="58"/>
        <end position="211"/>
    </location>
</feature>
<evidence type="ECO:0000256" key="5">
    <source>
        <dbReference type="SAM" id="Phobius"/>
    </source>
</evidence>
<evidence type="ECO:0000313" key="9">
    <source>
        <dbReference type="Proteomes" id="UP000290475"/>
    </source>
</evidence>
<proteinExistence type="predicted"/>
<keyword evidence="3 5" id="KW-1133">Transmembrane helix</keyword>
<dbReference type="GO" id="GO:0016020">
    <property type="term" value="C:membrane"/>
    <property type="evidence" value="ECO:0007669"/>
    <property type="project" value="UniProtKB-SubCell"/>
</dbReference>
<dbReference type="InterPro" id="IPR022764">
    <property type="entry name" value="Peptidase_S54_rhomboid_dom"/>
</dbReference>
<name>A0A4Q1TJB9_9LACO</name>
<comment type="subcellular location">
    <subcellularLocation>
        <location evidence="1">Membrane</location>
        <topology evidence="1">Multi-pass membrane protein</topology>
    </subcellularLocation>
</comment>
<evidence type="ECO:0000313" key="10">
    <source>
        <dbReference type="Proteomes" id="UP001164790"/>
    </source>
</evidence>
<sequence length="228" mass="25819">MLLKLKKANLLAIFFAAKGTLFICCMLLFFYWLFLILTNTFLIPSSNFVGNIPSILRGELWYIVTGSIYHAELNHLLMNILPIIILGPFIEWKIGGMALVTSFFVSSWIATLLFCFVFGGYIQTSFGIGLYIYTFNGASLSVYALFPLVVLAFFIKKPAFSLISKIILFGVFWYFIFGLVPNASASDVEIMTQIAHLCGFLAGLLCTFIILILRNWRKIPFFRPKPIN</sequence>
<dbReference type="InterPro" id="IPR035952">
    <property type="entry name" value="Rhomboid-like_sf"/>
</dbReference>
<evidence type="ECO:0000256" key="3">
    <source>
        <dbReference type="ARBA" id="ARBA00022989"/>
    </source>
</evidence>
<dbReference type="GO" id="GO:0004252">
    <property type="term" value="F:serine-type endopeptidase activity"/>
    <property type="evidence" value="ECO:0007669"/>
    <property type="project" value="InterPro"/>
</dbReference>
<keyword evidence="7" id="KW-0645">Protease</keyword>
<dbReference type="RefSeq" id="WP_129302862.1">
    <property type="nucleotide sequence ID" value="NZ_CP074378.1"/>
</dbReference>
<gene>
    <name evidence="7" type="ORF">BVJ53_13455</name>
    <name evidence="8" type="ORF">OFW50_08740</name>
</gene>